<dbReference type="GO" id="GO:0043014">
    <property type="term" value="F:alpha-tubulin binding"/>
    <property type="evidence" value="ECO:0007669"/>
    <property type="project" value="TreeGrafter"/>
</dbReference>
<reference evidence="8" key="1">
    <citation type="submission" date="2022-07" db="EMBL/GenBank/DDBJ databases">
        <title>Chromosome-level genome of Muraenolepis orangiensis.</title>
        <authorList>
            <person name="Kim J."/>
        </authorList>
    </citation>
    <scope>NUCLEOTIDE SEQUENCE</scope>
    <source>
        <strain evidence="8">KU_S4_2022</strain>
        <tissue evidence="8">Muscle</tissue>
    </source>
</reference>
<dbReference type="Gene3D" id="2.30.29.170">
    <property type="match status" value="3"/>
</dbReference>
<evidence type="ECO:0000256" key="5">
    <source>
        <dbReference type="ARBA" id="ARBA00023273"/>
    </source>
</evidence>
<dbReference type="GO" id="GO:0005930">
    <property type="term" value="C:axoneme"/>
    <property type="evidence" value="ECO:0007669"/>
    <property type="project" value="UniProtKB-SubCell"/>
</dbReference>
<feature type="domain" description="DM10" evidence="7">
    <location>
        <begin position="95"/>
        <end position="211"/>
    </location>
</feature>
<dbReference type="PANTHER" id="PTHR12086:SF9">
    <property type="entry name" value="EF-HAND DOMAIN-CONTAINING PROTEIN 1"/>
    <property type="match status" value="1"/>
</dbReference>
<evidence type="ECO:0000256" key="6">
    <source>
        <dbReference type="SAM" id="MobiDB-lite"/>
    </source>
</evidence>
<accession>A0A9Q0I818</accession>
<sequence>MSINARHRLPFLPGNSFRDLTKSAYHRSQTLSYRNGFALPRPPTVGIGQDPLVSEQLEYNYDNELSSETVALFYPGTSSRATTLPEFIPAHVALDKKVLRFHGFFRERVLHSPDEAQRVRPVFIYYHLEDDSVCVMEPLVENSGLQQGKLVKRQRLSKNARGDPYHWKNLNLATDLPVFGVEFLESEGILVNDPEPMPVDQYTSSRTQPQRSFVSPSDFDHQRRFLTLDRMVLRFFALWDNTDTDYGETRAVTIQYYLVDDTVEIREVHRANSGRDPVPVLMRRLRLPKTIREDSEPFPRCVLEVSPQEVTEYYSPKDFRLGETLRLMGRAMRLYDCDGFTRSYYQSNHPELEQKPVELPKKEEVAQEREFPPYNGFGSLEDSLQNCLSLIPQPPKKDVIKMLENDHKVLRYIARLGRHFILSYYLASNMISIFEKASRNSGFAAGKFLEKTRVPKPAFEADKPQFYSPADLAIGATVVVFGHRFVLTDADLYVLRYLESESDQIPNPTLESLRNRLGVHPEQRPTTATHLPEEEEEKGRTQQPAKY</sequence>
<comment type="subcellular location">
    <subcellularLocation>
        <location evidence="1">Cytoplasm</location>
        <location evidence="1">Cytoskeleton</location>
        <location evidence="1">Cilium axoneme</location>
    </subcellularLocation>
</comment>
<comment type="caution">
    <text evidence="8">The sequence shown here is derived from an EMBL/GenBank/DDBJ whole genome shotgun (WGS) entry which is preliminary data.</text>
</comment>
<dbReference type="PANTHER" id="PTHR12086">
    <property type="entry name" value="EF-HAND DOMAIN C-TERMINAL CONTAINING PROTEIN"/>
    <property type="match status" value="1"/>
</dbReference>
<evidence type="ECO:0000256" key="3">
    <source>
        <dbReference type="ARBA" id="ARBA00022737"/>
    </source>
</evidence>
<dbReference type="GO" id="GO:0060285">
    <property type="term" value="P:cilium-dependent cell motility"/>
    <property type="evidence" value="ECO:0007669"/>
    <property type="project" value="TreeGrafter"/>
</dbReference>
<name>A0A9Q0I818_9TELE</name>
<keyword evidence="2" id="KW-0963">Cytoplasm</keyword>
<dbReference type="GO" id="GO:0072686">
    <property type="term" value="C:mitotic spindle"/>
    <property type="evidence" value="ECO:0007669"/>
    <property type="project" value="TreeGrafter"/>
</dbReference>
<dbReference type="InterPro" id="IPR006602">
    <property type="entry name" value="DM10_dom"/>
</dbReference>
<evidence type="ECO:0000256" key="4">
    <source>
        <dbReference type="ARBA" id="ARBA00023212"/>
    </source>
</evidence>
<evidence type="ECO:0000313" key="8">
    <source>
        <dbReference type="EMBL" id="KAJ3590457.1"/>
    </source>
</evidence>
<feature type="region of interest" description="Disordered" evidence="6">
    <location>
        <begin position="508"/>
        <end position="547"/>
    </location>
</feature>
<evidence type="ECO:0000313" key="9">
    <source>
        <dbReference type="Proteomes" id="UP001148018"/>
    </source>
</evidence>
<keyword evidence="5" id="KW-0966">Cell projection</keyword>
<dbReference type="GO" id="GO:0000281">
    <property type="term" value="P:mitotic cytokinesis"/>
    <property type="evidence" value="ECO:0007669"/>
    <property type="project" value="TreeGrafter"/>
</dbReference>
<dbReference type="AlphaFoldDB" id="A0A9Q0I818"/>
<dbReference type="FunFam" id="2.30.29.170:FF:000002">
    <property type="entry name" value="EF-hand domain (C-terminal) containing 1"/>
    <property type="match status" value="1"/>
</dbReference>
<feature type="domain" description="DM10" evidence="7">
    <location>
        <begin position="406"/>
        <end position="502"/>
    </location>
</feature>
<keyword evidence="9" id="KW-1185">Reference proteome</keyword>
<evidence type="ECO:0000259" key="7">
    <source>
        <dbReference type="PROSITE" id="PS51336"/>
    </source>
</evidence>
<dbReference type="Pfam" id="PF06565">
    <property type="entry name" value="DM10_dom"/>
    <property type="match status" value="3"/>
</dbReference>
<organism evidence="8 9">
    <name type="scientific">Muraenolepis orangiensis</name>
    <name type="common">Patagonian moray cod</name>
    <dbReference type="NCBI Taxonomy" id="630683"/>
    <lineage>
        <taxon>Eukaryota</taxon>
        <taxon>Metazoa</taxon>
        <taxon>Chordata</taxon>
        <taxon>Craniata</taxon>
        <taxon>Vertebrata</taxon>
        <taxon>Euteleostomi</taxon>
        <taxon>Actinopterygii</taxon>
        <taxon>Neopterygii</taxon>
        <taxon>Teleostei</taxon>
        <taxon>Neoteleostei</taxon>
        <taxon>Acanthomorphata</taxon>
        <taxon>Zeiogadaria</taxon>
        <taxon>Gadariae</taxon>
        <taxon>Gadiformes</taxon>
        <taxon>Muraenolepidoidei</taxon>
        <taxon>Muraenolepididae</taxon>
        <taxon>Muraenolepis</taxon>
    </lineage>
</organism>
<gene>
    <name evidence="8" type="ORF">NHX12_008408</name>
</gene>
<protein>
    <recommendedName>
        <fullName evidence="7">DM10 domain-containing protein</fullName>
    </recommendedName>
</protein>
<proteinExistence type="predicted"/>
<keyword evidence="3" id="KW-0677">Repeat</keyword>
<keyword evidence="4" id="KW-0206">Cytoskeleton</keyword>
<dbReference type="FunFam" id="2.30.29.170:FF:000001">
    <property type="entry name" value="EF-hand domain containing 1"/>
    <property type="match status" value="1"/>
</dbReference>
<evidence type="ECO:0000256" key="2">
    <source>
        <dbReference type="ARBA" id="ARBA00022490"/>
    </source>
</evidence>
<dbReference type="EMBL" id="JANIIK010000114">
    <property type="protein sequence ID" value="KAJ3590457.1"/>
    <property type="molecule type" value="Genomic_DNA"/>
</dbReference>
<evidence type="ECO:0000256" key="1">
    <source>
        <dbReference type="ARBA" id="ARBA00004430"/>
    </source>
</evidence>
<dbReference type="GO" id="GO:0007052">
    <property type="term" value="P:mitotic spindle organization"/>
    <property type="evidence" value="ECO:0007669"/>
    <property type="project" value="TreeGrafter"/>
</dbReference>
<dbReference type="OrthoDB" id="10255210at2759"/>
<dbReference type="SMART" id="SM00676">
    <property type="entry name" value="DM10"/>
    <property type="match status" value="3"/>
</dbReference>
<dbReference type="PROSITE" id="PS51336">
    <property type="entry name" value="DM10"/>
    <property type="match status" value="3"/>
</dbReference>
<dbReference type="Proteomes" id="UP001148018">
    <property type="component" value="Unassembled WGS sequence"/>
</dbReference>
<dbReference type="InterPro" id="IPR040193">
    <property type="entry name" value="EFHC1/EFHC2/EFHB"/>
</dbReference>
<feature type="domain" description="DM10" evidence="7">
    <location>
        <begin position="229"/>
        <end position="349"/>
    </location>
</feature>